<dbReference type="AlphaFoldDB" id="A0A1I5D6K3"/>
<dbReference type="EMBL" id="FOWD01000005">
    <property type="protein sequence ID" value="SFN94894.1"/>
    <property type="molecule type" value="Genomic_DNA"/>
</dbReference>
<feature type="signal peptide" evidence="2">
    <location>
        <begin position="1"/>
        <end position="21"/>
    </location>
</feature>
<sequence length="243" mass="27052">MKKRKYTILFICIITACVALAACGRKREGDNTGELTNTPSPTPTPTLTPTPTVTPTITPTPEEPDYISEADAIKNIQNIIGERGYTIELLEDNLMVEGKQYYKFQISDSSAVIDPDVIVDKVKGEIFCYYKDGTVNPFDEHPLFAQPTKAPDETNQKFTKEDALAKLSEVPAEILNLPVALSQYTIIYDDWTTMVNGVECYGINAFAEVKDNKRVNMGVYYVAVDGSAMFQFDSLSDDFVEIK</sequence>
<keyword evidence="4" id="KW-1185">Reference proteome</keyword>
<evidence type="ECO:0000256" key="1">
    <source>
        <dbReference type="SAM" id="MobiDB-lite"/>
    </source>
</evidence>
<protein>
    <recommendedName>
        <fullName evidence="5">PepSY domain-containing protein</fullName>
    </recommendedName>
</protein>
<feature type="compositionally biased region" description="Low complexity" evidence="1">
    <location>
        <begin position="49"/>
        <end position="60"/>
    </location>
</feature>
<keyword evidence="2" id="KW-0732">Signal</keyword>
<gene>
    <name evidence="3" type="ORF">SAMN04489757_10523</name>
</gene>
<evidence type="ECO:0000256" key="2">
    <source>
        <dbReference type="SAM" id="SignalP"/>
    </source>
</evidence>
<evidence type="ECO:0000313" key="4">
    <source>
        <dbReference type="Proteomes" id="UP000198806"/>
    </source>
</evidence>
<dbReference type="Proteomes" id="UP000198806">
    <property type="component" value="Unassembled WGS sequence"/>
</dbReference>
<organism evidence="3 4">
    <name type="scientific">Anaerocolumna aminovalerica</name>
    <dbReference type="NCBI Taxonomy" id="1527"/>
    <lineage>
        <taxon>Bacteria</taxon>
        <taxon>Bacillati</taxon>
        <taxon>Bacillota</taxon>
        <taxon>Clostridia</taxon>
        <taxon>Lachnospirales</taxon>
        <taxon>Lachnospiraceae</taxon>
        <taxon>Anaerocolumna</taxon>
    </lineage>
</organism>
<dbReference type="PROSITE" id="PS51257">
    <property type="entry name" value="PROKAR_LIPOPROTEIN"/>
    <property type="match status" value="1"/>
</dbReference>
<reference evidence="3 4" key="1">
    <citation type="submission" date="2016-10" db="EMBL/GenBank/DDBJ databases">
        <authorList>
            <person name="de Groot N.N."/>
        </authorList>
    </citation>
    <scope>NUCLEOTIDE SEQUENCE [LARGE SCALE GENOMIC DNA]</scope>
    <source>
        <strain evidence="3 4">DSM 1283</strain>
    </source>
</reference>
<name>A0A1I5D6K3_9FIRM</name>
<evidence type="ECO:0008006" key="5">
    <source>
        <dbReference type="Google" id="ProtNLM"/>
    </source>
</evidence>
<proteinExistence type="predicted"/>
<feature type="chain" id="PRO_5011682081" description="PepSY domain-containing protein" evidence="2">
    <location>
        <begin position="22"/>
        <end position="243"/>
    </location>
</feature>
<feature type="region of interest" description="Disordered" evidence="1">
    <location>
        <begin position="28"/>
        <end position="63"/>
    </location>
</feature>
<dbReference type="RefSeq" id="WP_091684645.1">
    <property type="nucleotide sequence ID" value="NZ_BAABFM010000026.1"/>
</dbReference>
<dbReference type="OrthoDB" id="2083575at2"/>
<accession>A0A1I5D6K3</accession>
<evidence type="ECO:0000313" key="3">
    <source>
        <dbReference type="EMBL" id="SFN94894.1"/>
    </source>
</evidence>